<dbReference type="AlphaFoldDB" id="A0A812R1I6"/>
<evidence type="ECO:0000256" key="1">
    <source>
        <dbReference type="SAM" id="MobiDB-lite"/>
    </source>
</evidence>
<gene>
    <name evidence="2" type="ORF">SNAT2548_LOCUS22503</name>
</gene>
<reference evidence="2" key="1">
    <citation type="submission" date="2021-02" db="EMBL/GenBank/DDBJ databases">
        <authorList>
            <person name="Dougan E. K."/>
            <person name="Rhodes N."/>
            <person name="Thang M."/>
            <person name="Chan C."/>
        </authorList>
    </citation>
    <scope>NUCLEOTIDE SEQUENCE</scope>
</reference>
<protein>
    <submittedName>
        <fullName evidence="2">Uncharacterized protein</fullName>
    </submittedName>
</protein>
<accession>A0A812R1I6</accession>
<sequence length="431" mass="46736">MEAVWTRATHVASAVQTARSCRAQELLERVAAFQRGDWLRLLAEMHHGSAGRGPHQPGEPATKAERRRLVAYAQVRRGEVAHARVTFVGPVPTRRDDPPRRALRIRPTSCPRSSTSPPSLSPHAIAMDGLAPPASPVCARISTLCCNARFPSSFWRMPLDVWLAPTLRAACAGSCSMRSRTSGHPFLMRPRAPSATCSRPGGQARAALELHPTARVPRRPQHVRYHLTGIALHSTPTWRRNCCLSCDCLMGLPRSLPRDPPGEDPVLLRPTRRSPGGRALMAAHCSHTSACGASSFTYFDDLYVPTRDPEHARPHDAVVDPQCGMAQGGVAELGEDAWQRDKPPAAHGLVGGAHAQRAALARSPPPVCLVAPTTRPERCCRTTSCGMPRSRRTPQAEGGEATRSCQPWSLNSLVLETFEINTVFSGPLATS</sequence>
<feature type="compositionally biased region" description="Low complexity" evidence="1">
    <location>
        <begin position="105"/>
        <end position="120"/>
    </location>
</feature>
<comment type="caution">
    <text evidence="2">The sequence shown here is derived from an EMBL/GenBank/DDBJ whole genome shotgun (WGS) entry which is preliminary data.</text>
</comment>
<keyword evidence="3" id="KW-1185">Reference proteome</keyword>
<proteinExistence type="predicted"/>
<name>A0A812R1I6_9DINO</name>
<dbReference type="EMBL" id="CAJNDS010002291">
    <property type="protein sequence ID" value="CAE7413936.1"/>
    <property type="molecule type" value="Genomic_DNA"/>
</dbReference>
<feature type="region of interest" description="Disordered" evidence="1">
    <location>
        <begin position="89"/>
        <end position="120"/>
    </location>
</feature>
<evidence type="ECO:0000313" key="2">
    <source>
        <dbReference type="EMBL" id="CAE7413936.1"/>
    </source>
</evidence>
<organism evidence="2 3">
    <name type="scientific">Symbiodinium natans</name>
    <dbReference type="NCBI Taxonomy" id="878477"/>
    <lineage>
        <taxon>Eukaryota</taxon>
        <taxon>Sar</taxon>
        <taxon>Alveolata</taxon>
        <taxon>Dinophyceae</taxon>
        <taxon>Suessiales</taxon>
        <taxon>Symbiodiniaceae</taxon>
        <taxon>Symbiodinium</taxon>
    </lineage>
</organism>
<dbReference type="Proteomes" id="UP000604046">
    <property type="component" value="Unassembled WGS sequence"/>
</dbReference>
<evidence type="ECO:0000313" key="3">
    <source>
        <dbReference type="Proteomes" id="UP000604046"/>
    </source>
</evidence>